<dbReference type="AlphaFoldDB" id="A0A426Y7R7"/>
<gene>
    <name evidence="1" type="ORF">B296_00036076</name>
</gene>
<evidence type="ECO:0000313" key="1">
    <source>
        <dbReference type="EMBL" id="RRT47765.1"/>
    </source>
</evidence>
<protein>
    <submittedName>
        <fullName evidence="1">Uncharacterized protein</fullName>
    </submittedName>
</protein>
<name>A0A426Y7R7_ENSVE</name>
<comment type="caution">
    <text evidence="1">The sequence shown here is derived from an EMBL/GenBank/DDBJ whole genome shotgun (WGS) entry which is preliminary data.</text>
</comment>
<organism evidence="1 2">
    <name type="scientific">Ensete ventricosum</name>
    <name type="common">Abyssinian banana</name>
    <name type="synonym">Musa ensete</name>
    <dbReference type="NCBI Taxonomy" id="4639"/>
    <lineage>
        <taxon>Eukaryota</taxon>
        <taxon>Viridiplantae</taxon>
        <taxon>Streptophyta</taxon>
        <taxon>Embryophyta</taxon>
        <taxon>Tracheophyta</taxon>
        <taxon>Spermatophyta</taxon>
        <taxon>Magnoliopsida</taxon>
        <taxon>Liliopsida</taxon>
        <taxon>Zingiberales</taxon>
        <taxon>Musaceae</taxon>
        <taxon>Ensete</taxon>
    </lineage>
</organism>
<dbReference type="Proteomes" id="UP000287651">
    <property type="component" value="Unassembled WGS sequence"/>
</dbReference>
<evidence type="ECO:0000313" key="2">
    <source>
        <dbReference type="Proteomes" id="UP000287651"/>
    </source>
</evidence>
<accession>A0A426Y7R7</accession>
<proteinExistence type="predicted"/>
<reference evidence="1 2" key="1">
    <citation type="journal article" date="2014" name="Agronomy (Basel)">
        <title>A Draft Genome Sequence for Ensete ventricosum, the Drought-Tolerant Tree Against Hunger.</title>
        <authorList>
            <person name="Harrison J."/>
            <person name="Moore K.A."/>
            <person name="Paszkiewicz K."/>
            <person name="Jones T."/>
            <person name="Grant M."/>
            <person name="Ambacheew D."/>
            <person name="Muzemil S."/>
            <person name="Studholme D.J."/>
        </authorList>
    </citation>
    <scope>NUCLEOTIDE SEQUENCE [LARGE SCALE GENOMIC DNA]</scope>
</reference>
<dbReference type="EMBL" id="AMZH03014361">
    <property type="protein sequence ID" value="RRT47765.1"/>
    <property type="molecule type" value="Genomic_DNA"/>
</dbReference>
<sequence>MVVGAGTAWRGGFVQCDRRPRHRRSSLYYVVNVNFSMKYFSTRRCFRRQRRGQATRDRSTREAPTSARVSRERAVRRALGFVFHATCAPRAGVSGGWRWHWVGSNVAEVDVDKMANLRIRPSINSALWAYPCVQS</sequence>